<accession>A0A5D4SSP2</accession>
<comment type="caution">
    <text evidence="3">The sequence shown here is derived from an EMBL/GenBank/DDBJ whole genome shotgun (WGS) entry which is preliminary data.</text>
</comment>
<dbReference type="RefSeq" id="WP_022544271.1">
    <property type="nucleotide sequence ID" value="NZ_CP160000.1"/>
</dbReference>
<organism evidence="3 5">
    <name type="scientific">Bacillus infantis</name>
    <dbReference type="NCBI Taxonomy" id="324767"/>
    <lineage>
        <taxon>Bacteria</taxon>
        <taxon>Bacillati</taxon>
        <taxon>Bacillota</taxon>
        <taxon>Bacilli</taxon>
        <taxon>Bacillales</taxon>
        <taxon>Bacillaceae</taxon>
        <taxon>Bacillus</taxon>
    </lineage>
</organism>
<dbReference type="AlphaFoldDB" id="A0A5D4SSP2"/>
<dbReference type="EMBL" id="VTER01000011">
    <property type="protein sequence ID" value="TYS45390.1"/>
    <property type="molecule type" value="Genomic_DNA"/>
</dbReference>
<sequence>MKNNRYLLCILLCGMMLYYAVPKLSIESPGAEGIFAGAWLLLALFVVAGNLSGLLFSQAKAKARLSAGAAARRKKRPARSFSK</sequence>
<dbReference type="GeneID" id="97351026"/>
<name>A0A5D4SSP2_9BACI</name>
<dbReference type="Proteomes" id="UP000323732">
    <property type="component" value="Unassembled WGS sequence"/>
</dbReference>
<keyword evidence="1" id="KW-1133">Transmembrane helix</keyword>
<protein>
    <submittedName>
        <fullName evidence="3">Uncharacterized protein</fullName>
    </submittedName>
</protein>
<evidence type="ECO:0000313" key="3">
    <source>
        <dbReference type="EMBL" id="TYS66039.1"/>
    </source>
</evidence>
<proteinExistence type="predicted"/>
<evidence type="ECO:0000256" key="1">
    <source>
        <dbReference type="SAM" id="Phobius"/>
    </source>
</evidence>
<reference evidence="4 5" key="1">
    <citation type="submission" date="2019-08" db="EMBL/GenBank/DDBJ databases">
        <title>Bacillus genomes from the desert of Cuatro Cienegas, Coahuila.</title>
        <authorList>
            <person name="Olmedo-Alvarez G."/>
        </authorList>
    </citation>
    <scope>NUCLEOTIDE SEQUENCE [LARGE SCALE GENOMIC DNA]</scope>
    <source>
        <strain evidence="3 5">CH37_1T</strain>
        <strain evidence="2 4">CH446_14T</strain>
    </source>
</reference>
<feature type="transmembrane region" description="Helical" evidence="1">
    <location>
        <begin position="38"/>
        <end position="56"/>
    </location>
</feature>
<evidence type="ECO:0000313" key="2">
    <source>
        <dbReference type="EMBL" id="TYS45390.1"/>
    </source>
</evidence>
<evidence type="ECO:0000313" key="4">
    <source>
        <dbReference type="Proteomes" id="UP000322139"/>
    </source>
</evidence>
<dbReference type="Proteomes" id="UP000322139">
    <property type="component" value="Unassembled WGS sequence"/>
</dbReference>
<keyword evidence="1" id="KW-0812">Transmembrane</keyword>
<gene>
    <name evidence="3" type="ORF">FZD47_00685</name>
    <name evidence="2" type="ORF">FZD51_20040</name>
</gene>
<evidence type="ECO:0000313" key="5">
    <source>
        <dbReference type="Proteomes" id="UP000323732"/>
    </source>
</evidence>
<keyword evidence="1" id="KW-0472">Membrane</keyword>
<dbReference type="EMBL" id="VTES01000001">
    <property type="protein sequence ID" value="TYS66039.1"/>
    <property type="molecule type" value="Genomic_DNA"/>
</dbReference>